<name>A0A7Z0QQM8_9GAMM</name>
<evidence type="ECO:0000313" key="9">
    <source>
        <dbReference type="EMBL" id="NYZ63072.1"/>
    </source>
</evidence>
<evidence type="ECO:0000313" key="10">
    <source>
        <dbReference type="Proteomes" id="UP000589896"/>
    </source>
</evidence>
<feature type="transmembrane region" description="Helical" evidence="7">
    <location>
        <begin position="148"/>
        <end position="169"/>
    </location>
</feature>
<dbReference type="AlphaFoldDB" id="A0A7Z0QQM8"/>
<dbReference type="EMBL" id="JACCJZ010000017">
    <property type="protein sequence ID" value="NYZ63072.1"/>
    <property type="molecule type" value="Genomic_DNA"/>
</dbReference>
<keyword evidence="3" id="KW-1003">Cell membrane</keyword>
<dbReference type="PROSITE" id="PS50928">
    <property type="entry name" value="ABC_TM1"/>
    <property type="match status" value="1"/>
</dbReference>
<dbReference type="InterPro" id="IPR000515">
    <property type="entry name" value="MetI-like"/>
</dbReference>
<accession>A0A7Z0QQM8</accession>
<feature type="transmembrane region" description="Helical" evidence="7">
    <location>
        <begin position="250"/>
        <end position="269"/>
    </location>
</feature>
<feature type="transmembrane region" description="Helical" evidence="7">
    <location>
        <begin position="79"/>
        <end position="104"/>
    </location>
</feature>
<dbReference type="RefSeq" id="WP_180545297.1">
    <property type="nucleotide sequence ID" value="NZ_JACCJZ010000017.1"/>
</dbReference>
<keyword evidence="10" id="KW-1185">Reference proteome</keyword>
<comment type="subcellular location">
    <subcellularLocation>
        <location evidence="1 7">Cell membrane</location>
        <topology evidence="1 7">Multi-pass membrane protein</topology>
    </subcellularLocation>
</comment>
<comment type="similarity">
    <text evidence="7">Belongs to the binding-protein-dependent transport system permease family.</text>
</comment>
<dbReference type="InterPro" id="IPR035906">
    <property type="entry name" value="MetI-like_sf"/>
</dbReference>
<keyword evidence="4 7" id="KW-0812">Transmembrane</keyword>
<feature type="transmembrane region" description="Helical" evidence="7">
    <location>
        <begin position="116"/>
        <end position="136"/>
    </location>
</feature>
<dbReference type="GO" id="GO:0055085">
    <property type="term" value="P:transmembrane transport"/>
    <property type="evidence" value="ECO:0007669"/>
    <property type="project" value="InterPro"/>
</dbReference>
<evidence type="ECO:0000256" key="7">
    <source>
        <dbReference type="RuleBase" id="RU363032"/>
    </source>
</evidence>
<evidence type="ECO:0000256" key="6">
    <source>
        <dbReference type="ARBA" id="ARBA00023136"/>
    </source>
</evidence>
<protein>
    <submittedName>
        <fullName evidence="9">Carbohydrate ABC transporter permease</fullName>
    </submittedName>
</protein>
<reference evidence="9 10" key="1">
    <citation type="submission" date="2020-07" db="EMBL/GenBank/DDBJ databases">
        <title>isolation of Luteimonas sp. SJ-16.</title>
        <authorList>
            <person name="Huang X.-X."/>
            <person name="Xu L."/>
            <person name="Sun J.-Q."/>
        </authorList>
    </citation>
    <scope>NUCLEOTIDE SEQUENCE [LARGE SCALE GENOMIC DNA]</scope>
    <source>
        <strain evidence="9 10">SJ-16</strain>
    </source>
</reference>
<dbReference type="Gene3D" id="1.10.3720.10">
    <property type="entry name" value="MetI-like"/>
    <property type="match status" value="1"/>
</dbReference>
<evidence type="ECO:0000256" key="4">
    <source>
        <dbReference type="ARBA" id="ARBA00022692"/>
    </source>
</evidence>
<dbReference type="Pfam" id="PF00528">
    <property type="entry name" value="BPD_transp_1"/>
    <property type="match status" value="1"/>
</dbReference>
<dbReference type="PANTHER" id="PTHR43744">
    <property type="entry name" value="ABC TRANSPORTER PERMEASE PROTEIN MG189-RELATED-RELATED"/>
    <property type="match status" value="1"/>
</dbReference>
<evidence type="ECO:0000256" key="3">
    <source>
        <dbReference type="ARBA" id="ARBA00022475"/>
    </source>
</evidence>
<dbReference type="PANTHER" id="PTHR43744:SF12">
    <property type="entry name" value="ABC TRANSPORTER PERMEASE PROTEIN MG189-RELATED"/>
    <property type="match status" value="1"/>
</dbReference>
<feature type="domain" description="ABC transmembrane type-1" evidence="8">
    <location>
        <begin position="80"/>
        <end position="269"/>
    </location>
</feature>
<feature type="transmembrane region" description="Helical" evidence="7">
    <location>
        <begin position="190"/>
        <end position="215"/>
    </location>
</feature>
<proteinExistence type="inferred from homology"/>
<keyword evidence="2 7" id="KW-0813">Transport</keyword>
<evidence type="ECO:0000256" key="2">
    <source>
        <dbReference type="ARBA" id="ARBA00022448"/>
    </source>
</evidence>
<comment type="caution">
    <text evidence="9">The sequence shown here is derived from an EMBL/GenBank/DDBJ whole genome shotgun (WGS) entry which is preliminary data.</text>
</comment>
<evidence type="ECO:0000259" key="8">
    <source>
        <dbReference type="PROSITE" id="PS50928"/>
    </source>
</evidence>
<dbReference type="Proteomes" id="UP000589896">
    <property type="component" value="Unassembled WGS sequence"/>
</dbReference>
<sequence>MSRTASSVHEVGASRGSAWAVNGALGLLAIVALAPLAWMLSVSFMPTGEASGFPPPLLPSALTFDNYRQLFARAGMGRYFVNSLVVSGAITLGALLVNTMAGYAFAKLRFRGRERLFQILLGALVIPAQVAMLPLFLMMKGMGLVNSFGAVIIPALATVFGIFLVRQYARSIPDELLEAARIDGAGELRIFFQIVLPMLKPVLVTLTIFTFMAAWNDFMWPLIVLTDQSNYTLPVAIAALSREHIQDVEMMMASAVVTVIPVLLLFIALQRYYIQGLLLGSVKG</sequence>
<feature type="transmembrane region" description="Helical" evidence="7">
    <location>
        <begin position="20"/>
        <end position="40"/>
    </location>
</feature>
<dbReference type="CDD" id="cd06261">
    <property type="entry name" value="TM_PBP2"/>
    <property type="match status" value="1"/>
</dbReference>
<dbReference type="GO" id="GO:0005886">
    <property type="term" value="C:plasma membrane"/>
    <property type="evidence" value="ECO:0007669"/>
    <property type="project" value="UniProtKB-SubCell"/>
</dbReference>
<gene>
    <name evidence="9" type="ORF">H0E82_09905</name>
</gene>
<keyword evidence="5 7" id="KW-1133">Transmembrane helix</keyword>
<dbReference type="SUPFAM" id="SSF161098">
    <property type="entry name" value="MetI-like"/>
    <property type="match status" value="1"/>
</dbReference>
<organism evidence="9 10">
    <name type="scientific">Luteimonas deserti</name>
    <dbReference type="NCBI Taxonomy" id="2752306"/>
    <lineage>
        <taxon>Bacteria</taxon>
        <taxon>Pseudomonadati</taxon>
        <taxon>Pseudomonadota</taxon>
        <taxon>Gammaproteobacteria</taxon>
        <taxon>Lysobacterales</taxon>
        <taxon>Lysobacteraceae</taxon>
        <taxon>Luteimonas</taxon>
    </lineage>
</organism>
<evidence type="ECO:0000256" key="5">
    <source>
        <dbReference type="ARBA" id="ARBA00022989"/>
    </source>
</evidence>
<keyword evidence="6 7" id="KW-0472">Membrane</keyword>
<evidence type="ECO:0000256" key="1">
    <source>
        <dbReference type="ARBA" id="ARBA00004651"/>
    </source>
</evidence>